<gene>
    <name evidence="5" type="ORF">IAB08_04055</name>
</gene>
<keyword evidence="3" id="KW-0547">Nucleotide-binding</keyword>
<comment type="similarity">
    <text evidence="1">Belongs to the IPP transferase family.</text>
</comment>
<reference evidence="5" key="1">
    <citation type="submission" date="2020-10" db="EMBL/GenBank/DDBJ databases">
        <authorList>
            <person name="Gilroy R."/>
        </authorList>
    </citation>
    <scope>NUCLEOTIDE SEQUENCE</scope>
    <source>
        <strain evidence="5">2889</strain>
    </source>
</reference>
<dbReference type="GO" id="GO:0006400">
    <property type="term" value="P:tRNA modification"/>
    <property type="evidence" value="ECO:0007669"/>
    <property type="project" value="TreeGrafter"/>
</dbReference>
<protein>
    <submittedName>
        <fullName evidence="5">tRNA (Adenosine(37)-N6)-dimethylallyltransferase MiaA</fullName>
    </submittedName>
</protein>
<keyword evidence="2" id="KW-0808">Transferase</keyword>
<evidence type="ECO:0000256" key="2">
    <source>
        <dbReference type="ARBA" id="ARBA00022679"/>
    </source>
</evidence>
<evidence type="ECO:0000256" key="1">
    <source>
        <dbReference type="ARBA" id="ARBA00005842"/>
    </source>
</evidence>
<comment type="caution">
    <text evidence="5">The sequence shown here is derived from an EMBL/GenBank/DDBJ whole genome shotgun (WGS) entry which is preliminary data.</text>
</comment>
<dbReference type="EMBL" id="JADIMZ010000060">
    <property type="protein sequence ID" value="MBO8432452.1"/>
    <property type="molecule type" value="Genomic_DNA"/>
</dbReference>
<dbReference type="Pfam" id="PF01715">
    <property type="entry name" value="IPPT"/>
    <property type="match status" value="1"/>
</dbReference>
<dbReference type="InterPro" id="IPR039657">
    <property type="entry name" value="Dimethylallyltransferase"/>
</dbReference>
<proteinExistence type="inferred from homology"/>
<dbReference type="Proteomes" id="UP000823612">
    <property type="component" value="Unassembled WGS sequence"/>
</dbReference>
<feature type="non-terminal residue" evidence="5">
    <location>
        <position position="237"/>
    </location>
</feature>
<accession>A0A9D9DR00</accession>
<dbReference type="GO" id="GO:0005524">
    <property type="term" value="F:ATP binding"/>
    <property type="evidence" value="ECO:0007669"/>
    <property type="project" value="UniProtKB-KW"/>
</dbReference>
<dbReference type="SUPFAM" id="SSF52540">
    <property type="entry name" value="P-loop containing nucleoside triphosphate hydrolases"/>
    <property type="match status" value="1"/>
</dbReference>
<dbReference type="InterPro" id="IPR027417">
    <property type="entry name" value="P-loop_NTPase"/>
</dbReference>
<dbReference type="PANTHER" id="PTHR11088:SF60">
    <property type="entry name" value="TRNA DIMETHYLALLYLTRANSFERASE"/>
    <property type="match status" value="1"/>
</dbReference>
<organism evidence="5 6">
    <name type="scientific">Candidatus Pullibacteroides excrementavium</name>
    <dbReference type="NCBI Taxonomy" id="2840905"/>
    <lineage>
        <taxon>Bacteria</taxon>
        <taxon>Pseudomonadati</taxon>
        <taxon>Bacteroidota</taxon>
        <taxon>Bacteroidia</taxon>
        <taxon>Bacteroidales</taxon>
        <taxon>Candidatus Pullibacteroides</taxon>
    </lineage>
</organism>
<reference evidence="5" key="2">
    <citation type="journal article" date="2021" name="PeerJ">
        <title>Extensive microbial diversity within the chicken gut microbiome revealed by metagenomics and culture.</title>
        <authorList>
            <person name="Gilroy R."/>
            <person name="Ravi A."/>
            <person name="Getino M."/>
            <person name="Pursley I."/>
            <person name="Horton D.L."/>
            <person name="Alikhan N.F."/>
            <person name="Baker D."/>
            <person name="Gharbi K."/>
            <person name="Hall N."/>
            <person name="Watson M."/>
            <person name="Adriaenssens E.M."/>
            <person name="Foster-Nyarko E."/>
            <person name="Jarju S."/>
            <person name="Secka A."/>
            <person name="Antonio M."/>
            <person name="Oren A."/>
            <person name="Chaudhuri R.R."/>
            <person name="La Ragione R."/>
            <person name="Hildebrand F."/>
            <person name="Pallen M.J."/>
        </authorList>
    </citation>
    <scope>NUCLEOTIDE SEQUENCE</scope>
    <source>
        <strain evidence="5">2889</strain>
    </source>
</reference>
<evidence type="ECO:0000313" key="6">
    <source>
        <dbReference type="Proteomes" id="UP000823612"/>
    </source>
</evidence>
<dbReference type="Gene3D" id="3.40.50.300">
    <property type="entry name" value="P-loop containing nucleotide triphosphate hydrolases"/>
    <property type="match status" value="1"/>
</dbReference>
<dbReference type="PANTHER" id="PTHR11088">
    <property type="entry name" value="TRNA DIMETHYLALLYLTRANSFERASE"/>
    <property type="match status" value="1"/>
</dbReference>
<dbReference type="AlphaFoldDB" id="A0A9D9DR00"/>
<keyword evidence="4" id="KW-0067">ATP-binding</keyword>
<evidence type="ECO:0000256" key="3">
    <source>
        <dbReference type="ARBA" id="ARBA00022741"/>
    </source>
</evidence>
<evidence type="ECO:0000313" key="5">
    <source>
        <dbReference type="EMBL" id="MBO8432452.1"/>
    </source>
</evidence>
<evidence type="ECO:0000256" key="4">
    <source>
        <dbReference type="ARBA" id="ARBA00022840"/>
    </source>
</evidence>
<dbReference type="GO" id="GO:0052381">
    <property type="term" value="F:tRNA dimethylallyltransferase activity"/>
    <property type="evidence" value="ECO:0007669"/>
    <property type="project" value="TreeGrafter"/>
</dbReference>
<name>A0A9D9DR00_9BACT</name>
<sequence>MRTQDAEGAAFAPMVVILGPTASGKTALAVELARRLDGEVLSADSRQVYRGMDLGTGKDLSEYSGTDARTGKAFSVPYHLMDVADAGEEYNIFRYQQAFDEAYAGIRARGRVPVLCGGSGLYLMAALGGKRFREVPRNEGLRRSLESKSDAGLAELLASYGPLHNHTDTETRERCLRALEIAEFERRCPDAGRVPPKSLLFGIAFEPEVLRQRIGQRLDARLQAGMVDEVRALLSSG</sequence>